<accession>A0A5M6CX95</accession>
<dbReference type="InterPro" id="IPR010610">
    <property type="entry name" value="EryCIII-like_C"/>
</dbReference>
<sequence>MSSPPLAILSAPGSRGDVNPMIAIGVQLRELGYDVAISLAEPYAALARDAGLDPHPLIDRETFDELLSDPAFWKLARGMYRVIRGIVADYLPLHFQKIQELHRPGNTVLVSHPLDFASRIFRDLDPTTPLVDVHLAPLMLRVPEQPAHLTPWRLEPTRLRSTFKLAYWLGDALFLDPLMTGPINRIRRANRLPPVRRIMHDWWLSPDRILAMYPGWFAPQTEGALKQLRHVGFPLDDGAGEAFTPPTDRPVVFTTGTANRHSREFFQRAASQCSRQNIPGLLLSSHSECFPAELPPGVRGLGYVPLSQLLPHCRAILHHGGIGTTSQSLRAGIPQIIRPMAFDQFDNAVRVERLGCGRTLRRDRDLGELLQQVLADSQIAVSAREVAGRFAGPSGATRAAQEIHAVMNGRTVKV</sequence>
<dbReference type="AlphaFoldDB" id="A0A5M6CX95"/>
<dbReference type="SUPFAM" id="SSF53756">
    <property type="entry name" value="UDP-Glycosyltransferase/glycogen phosphorylase"/>
    <property type="match status" value="1"/>
</dbReference>
<organism evidence="2 3">
    <name type="scientific">Roseiconus nitratireducens</name>
    <dbReference type="NCBI Taxonomy" id="2605748"/>
    <lineage>
        <taxon>Bacteria</taxon>
        <taxon>Pseudomonadati</taxon>
        <taxon>Planctomycetota</taxon>
        <taxon>Planctomycetia</taxon>
        <taxon>Pirellulales</taxon>
        <taxon>Pirellulaceae</taxon>
        <taxon>Roseiconus</taxon>
    </lineage>
</organism>
<dbReference type="GO" id="GO:0016758">
    <property type="term" value="F:hexosyltransferase activity"/>
    <property type="evidence" value="ECO:0007669"/>
    <property type="project" value="UniProtKB-ARBA"/>
</dbReference>
<feature type="domain" description="Erythromycin biosynthesis protein CIII-like C-terminal" evidence="1">
    <location>
        <begin position="292"/>
        <end position="387"/>
    </location>
</feature>
<dbReference type="Proteomes" id="UP000324479">
    <property type="component" value="Unassembled WGS sequence"/>
</dbReference>
<gene>
    <name evidence="2" type="ORF">FYK55_22580</name>
</gene>
<evidence type="ECO:0000313" key="2">
    <source>
        <dbReference type="EMBL" id="KAA5539841.1"/>
    </source>
</evidence>
<dbReference type="InterPro" id="IPR002213">
    <property type="entry name" value="UDP_glucos_trans"/>
</dbReference>
<keyword evidence="3" id="KW-1185">Reference proteome</keyword>
<dbReference type="Pfam" id="PF06722">
    <property type="entry name" value="EryCIII-like_C"/>
    <property type="match status" value="1"/>
</dbReference>
<dbReference type="PANTHER" id="PTHR48050:SF13">
    <property type="entry name" value="STEROL 3-BETA-GLUCOSYLTRANSFERASE UGT80A2"/>
    <property type="match status" value="1"/>
</dbReference>
<dbReference type="GO" id="GO:0017000">
    <property type="term" value="P:antibiotic biosynthetic process"/>
    <property type="evidence" value="ECO:0007669"/>
    <property type="project" value="UniProtKB-ARBA"/>
</dbReference>
<reference evidence="2 3" key="1">
    <citation type="submission" date="2019-08" db="EMBL/GenBank/DDBJ databases">
        <authorList>
            <person name="Dhanesh K."/>
            <person name="Kumar G."/>
            <person name="Sasikala C."/>
            <person name="Venkata Ramana C."/>
        </authorList>
    </citation>
    <scope>NUCLEOTIDE SEQUENCE [LARGE SCALE GENOMIC DNA]</scope>
    <source>
        <strain evidence="2 3">JC645</strain>
    </source>
</reference>
<dbReference type="PANTHER" id="PTHR48050">
    <property type="entry name" value="STEROL 3-BETA-GLUCOSYLTRANSFERASE"/>
    <property type="match status" value="1"/>
</dbReference>
<dbReference type="GO" id="GO:0008194">
    <property type="term" value="F:UDP-glycosyltransferase activity"/>
    <property type="evidence" value="ECO:0007669"/>
    <property type="project" value="InterPro"/>
</dbReference>
<dbReference type="Gene3D" id="3.40.50.2000">
    <property type="entry name" value="Glycogen Phosphorylase B"/>
    <property type="match status" value="2"/>
</dbReference>
<proteinExistence type="predicted"/>
<name>A0A5M6CX95_9BACT</name>
<comment type="caution">
    <text evidence="2">The sequence shown here is derived from an EMBL/GenBank/DDBJ whole genome shotgun (WGS) entry which is preliminary data.</text>
</comment>
<dbReference type="InterPro" id="IPR050426">
    <property type="entry name" value="Glycosyltransferase_28"/>
</dbReference>
<protein>
    <submittedName>
        <fullName evidence="2">Glycosyltransferase</fullName>
    </submittedName>
</protein>
<keyword evidence="2" id="KW-0808">Transferase</keyword>
<dbReference type="EMBL" id="VWOX01000016">
    <property type="protein sequence ID" value="KAA5539841.1"/>
    <property type="molecule type" value="Genomic_DNA"/>
</dbReference>
<dbReference type="CDD" id="cd03784">
    <property type="entry name" value="GT1_Gtf-like"/>
    <property type="match status" value="1"/>
</dbReference>
<dbReference type="RefSeq" id="WP_150078902.1">
    <property type="nucleotide sequence ID" value="NZ_VWOX01000016.1"/>
</dbReference>
<evidence type="ECO:0000313" key="3">
    <source>
        <dbReference type="Proteomes" id="UP000324479"/>
    </source>
</evidence>
<evidence type="ECO:0000259" key="1">
    <source>
        <dbReference type="Pfam" id="PF06722"/>
    </source>
</evidence>